<dbReference type="OrthoDB" id="26941at2"/>
<dbReference type="Proteomes" id="UP000246800">
    <property type="component" value="Unassembled WGS sequence"/>
</dbReference>
<feature type="transmembrane region" description="Helical" evidence="5">
    <location>
        <begin position="127"/>
        <end position="147"/>
    </location>
</feature>
<name>A0A2P5J9K2_STAPS</name>
<proteinExistence type="predicted"/>
<dbReference type="Proteomes" id="UP000595859">
    <property type="component" value="Chromosome"/>
</dbReference>
<dbReference type="Proteomes" id="UP000256409">
    <property type="component" value="Unassembled WGS sequence"/>
</dbReference>
<comment type="subcellular location">
    <subcellularLocation>
        <location evidence="1">Membrane</location>
        <topology evidence="1">Multi-pass membrane protein</topology>
    </subcellularLocation>
</comment>
<evidence type="ECO:0000313" key="9">
    <source>
        <dbReference type="EMBL" id="REA82906.1"/>
    </source>
</evidence>
<gene>
    <name evidence="6" type="ORF">DD902_00120</name>
    <name evidence="7" type="ORF">DD924_06560</name>
    <name evidence="9" type="ORF">DV961_04025</name>
    <name evidence="8" type="ORF">JGZ15_00655</name>
</gene>
<dbReference type="EMBL" id="QEIV01000555">
    <property type="protein sequence ID" value="PWZ98718.1"/>
    <property type="molecule type" value="Genomic_DNA"/>
</dbReference>
<dbReference type="EMBL" id="CP066884">
    <property type="protein sequence ID" value="QQM98230.1"/>
    <property type="molecule type" value="Genomic_DNA"/>
</dbReference>
<keyword evidence="3 5" id="KW-1133">Transmembrane helix</keyword>
<evidence type="ECO:0000256" key="3">
    <source>
        <dbReference type="ARBA" id="ARBA00022989"/>
    </source>
</evidence>
<evidence type="ECO:0000256" key="4">
    <source>
        <dbReference type="ARBA" id="ARBA00023136"/>
    </source>
</evidence>
<evidence type="ECO:0000256" key="1">
    <source>
        <dbReference type="ARBA" id="ARBA00004141"/>
    </source>
</evidence>
<dbReference type="AlphaFoldDB" id="A0A2P5J9K2"/>
<dbReference type="GO" id="GO:0016020">
    <property type="term" value="C:membrane"/>
    <property type="evidence" value="ECO:0007669"/>
    <property type="project" value="UniProtKB-SubCell"/>
</dbReference>
<evidence type="ECO:0000313" key="8">
    <source>
        <dbReference type="EMBL" id="QQM98230.1"/>
    </source>
</evidence>
<organism evidence="7 10">
    <name type="scientific">Staphylococcus pseudintermedius</name>
    <dbReference type="NCBI Taxonomy" id="283734"/>
    <lineage>
        <taxon>Bacteria</taxon>
        <taxon>Bacillati</taxon>
        <taxon>Bacillota</taxon>
        <taxon>Bacilli</taxon>
        <taxon>Bacillales</taxon>
        <taxon>Staphylococcaceae</taxon>
        <taxon>Staphylococcus</taxon>
        <taxon>Staphylococcus intermedius group</taxon>
    </lineage>
</organism>
<evidence type="ECO:0000313" key="12">
    <source>
        <dbReference type="Proteomes" id="UP000256409"/>
    </source>
</evidence>
<sequence length="174" mass="19321">MIRWLQQSTIASILLLIFRIYLGYGWFMAGLGKITNGKGFDAGGFLQNAVLHPVIGVDGSTQYPLFTSFLEHIVLPMTPFINILIPISEIVVGLLLIFGLFTPIGAFIGLVLNFLFLFAGTVSINPLYILIGFFIFVAGYNSGHFGVDRFLKSLLSKKFFSIFNYHPETKDTSV</sequence>
<evidence type="ECO:0000313" key="7">
    <source>
        <dbReference type="EMBL" id="PWZ98718.1"/>
    </source>
</evidence>
<dbReference type="STRING" id="937773.SPSINT_2329"/>
<keyword evidence="4 5" id="KW-0472">Membrane</keyword>
<protein>
    <submittedName>
        <fullName evidence="7">DoxX family protein</fullName>
    </submittedName>
</protein>
<accession>A0A2P5J9K2</accession>
<reference evidence="12" key="3">
    <citation type="journal article" date="2018" name="Vet. Microbiol.">
        <title>Molecular epidemiology of methicillin-resistant staphylococci amongst veterinary personnel, personnel-owned pets, patients and the hospital environment of two companion animal veterinary hospitals.</title>
        <authorList>
            <person name="Worthing K.A."/>
            <person name="Brown J."/>
            <person name="Gerber L."/>
            <person name="Abraham S."/>
            <person name="Trott D."/>
            <person name="Norris J.M."/>
        </authorList>
    </citation>
    <scope>NUCLEOTIDE SEQUENCE [LARGE SCALE GENOMIC DNA]</scope>
    <source>
        <strain evidence="12">ST496-2</strain>
    </source>
</reference>
<dbReference type="PANTHER" id="PTHR39157:SF1">
    <property type="entry name" value="DOXX FAMILY PROTEIN"/>
    <property type="match status" value="1"/>
</dbReference>
<evidence type="ECO:0000313" key="13">
    <source>
        <dbReference type="Proteomes" id="UP000595859"/>
    </source>
</evidence>
<dbReference type="RefSeq" id="WP_014612788.1">
    <property type="nucleotide sequence ID" value="NZ_AP019372.1"/>
</dbReference>
<dbReference type="Proteomes" id="UP000246351">
    <property type="component" value="Unassembled WGS sequence"/>
</dbReference>
<evidence type="ECO:0000313" key="10">
    <source>
        <dbReference type="Proteomes" id="UP000246351"/>
    </source>
</evidence>
<dbReference type="Pfam" id="PF07681">
    <property type="entry name" value="DoxX"/>
    <property type="match status" value="1"/>
</dbReference>
<dbReference type="EMBL" id="QEIT01000004">
    <property type="protein sequence ID" value="PWZ77288.1"/>
    <property type="molecule type" value="Genomic_DNA"/>
</dbReference>
<evidence type="ECO:0000256" key="5">
    <source>
        <dbReference type="SAM" id="Phobius"/>
    </source>
</evidence>
<reference evidence="8 13" key="4">
    <citation type="submission" date="2020-12" db="EMBL/GenBank/DDBJ databases">
        <title>Whole genome sequencing and de novo assembly of Staphylococcus pseudintermedius: a novel pangenome approach to unravel pathogenesis of canine pyoderma.</title>
        <authorList>
            <person name="Ferrer L."/>
            <person name="Perez D."/>
            <person name="Fonticoba R."/>
            <person name="Vines J."/>
            <person name="Fabregas N."/>
            <person name="Madronero S."/>
            <person name="Meroni G."/>
            <person name="Martino P."/>
            <person name="Martinez S."/>
            <person name="Cusco A."/>
            <person name="Migura L."/>
            <person name="Francino O."/>
        </authorList>
    </citation>
    <scope>NUCLEOTIDE SEQUENCE [LARGE SCALE GENOMIC DNA]</scope>
    <source>
        <strain evidence="8 13">HSP080</strain>
    </source>
</reference>
<evidence type="ECO:0000313" key="6">
    <source>
        <dbReference type="EMBL" id="PWZ77288.1"/>
    </source>
</evidence>
<feature type="transmembrane region" description="Helical" evidence="5">
    <location>
        <begin position="73"/>
        <end position="97"/>
    </location>
</feature>
<dbReference type="GeneID" id="93823979"/>
<feature type="transmembrane region" description="Helical" evidence="5">
    <location>
        <begin position="12"/>
        <end position="31"/>
    </location>
</feature>
<evidence type="ECO:0000256" key="2">
    <source>
        <dbReference type="ARBA" id="ARBA00022692"/>
    </source>
</evidence>
<reference evidence="10 11" key="1">
    <citation type="journal article" date="2018" name="Vet. Microbiol.">
        <title>Clonal diversity and geographic distribution of methicillin-resistant Staphylococcus pseudintermedius from Australian animals: Discovery of novel sequence types.</title>
        <authorList>
            <person name="Worthing K.A."/>
            <person name="Abraham S."/>
            <person name="Coombs G.W."/>
            <person name="Pang S."/>
            <person name="Saputra S."/>
            <person name="Jordan D."/>
            <person name="Trott D.J."/>
            <person name="Norris J.M."/>
        </authorList>
    </citation>
    <scope>NUCLEOTIDE SEQUENCE [LARGE SCALE GENOMIC DNA]</scope>
    <source>
        <strain evidence="6 11">ST525 1</strain>
        <strain evidence="7 10">ST71 3</strain>
    </source>
</reference>
<dbReference type="PANTHER" id="PTHR39157">
    <property type="entry name" value="INTEGRAL MEMBRANE PROTEIN-RELATED"/>
    <property type="match status" value="1"/>
</dbReference>
<keyword evidence="2 5" id="KW-0812">Transmembrane</keyword>
<dbReference type="OMA" id="LGYEWMT"/>
<evidence type="ECO:0000313" key="11">
    <source>
        <dbReference type="Proteomes" id="UP000246800"/>
    </source>
</evidence>
<dbReference type="InterPro" id="IPR032808">
    <property type="entry name" value="DoxX"/>
</dbReference>
<reference evidence="9" key="2">
    <citation type="journal article" date="2018" name="Vet. Microbiol.">
        <title>Methicillin-resistant staphylococci amongst veterinary personnel, personnel-owned pets, patients and the hospital environment of two small animal veterinary hospitals.</title>
        <authorList>
            <person name="Worthing K.A."/>
            <person name="Brown J."/>
            <person name="Gerber L."/>
            <person name="Abraham S."/>
            <person name="Trott D."/>
            <person name="Norris J.M."/>
        </authorList>
    </citation>
    <scope>NUCLEOTIDE SEQUENCE</scope>
    <source>
        <strain evidence="9">ST496-2</strain>
    </source>
</reference>
<dbReference type="EMBL" id="QQPC01000018">
    <property type="protein sequence ID" value="REA82906.1"/>
    <property type="molecule type" value="Genomic_DNA"/>
</dbReference>